<dbReference type="Proteomes" id="UP000476176">
    <property type="component" value="Unassembled WGS sequence"/>
</dbReference>
<accession>A0A6G0NIZ4</accession>
<reference evidence="2 3" key="1">
    <citation type="submission" date="2018-09" db="EMBL/GenBank/DDBJ databases">
        <title>Genomic investigation of the strawberry pathogen Phytophthora fragariae indicates pathogenicity is determined by transcriptional variation in three key races.</title>
        <authorList>
            <person name="Adams T.M."/>
            <person name="Armitage A.D."/>
            <person name="Sobczyk M.K."/>
            <person name="Bates H.J."/>
            <person name="Dunwell J.M."/>
            <person name="Nellist C.F."/>
            <person name="Harrison R.J."/>
        </authorList>
    </citation>
    <scope>NUCLEOTIDE SEQUENCE [LARGE SCALE GENOMIC DNA]</scope>
    <source>
        <strain evidence="2 3">BC-23</strain>
    </source>
</reference>
<gene>
    <name evidence="2" type="ORF">PF004_g16232</name>
</gene>
<keyword evidence="1" id="KW-0812">Transmembrane</keyword>
<evidence type="ECO:0000313" key="3">
    <source>
        <dbReference type="Proteomes" id="UP000476176"/>
    </source>
</evidence>
<evidence type="ECO:0000313" key="2">
    <source>
        <dbReference type="EMBL" id="KAE9210256.1"/>
    </source>
</evidence>
<dbReference type="EMBL" id="QXGC01001138">
    <property type="protein sequence ID" value="KAE9210256.1"/>
    <property type="molecule type" value="Genomic_DNA"/>
</dbReference>
<sequence>MGMLRIPLDELGGGQRCVQTPGALAHGNFYGGVPQRQYQEHRPPPVQTGVHGGDGRMPSAKAPQYAGYKQLNAGGDSPPYGYPNYVAERAYGFRWSEEVKLKMLGQHLVGKAGRFFREQANTWWTIFSFLFYALGQMNATFTVRLSMQNATVMFMAPMDTARSWNDHFLYLIALMRLTDASLAMVL</sequence>
<organism evidence="2 3">
    <name type="scientific">Phytophthora fragariae</name>
    <dbReference type="NCBI Taxonomy" id="53985"/>
    <lineage>
        <taxon>Eukaryota</taxon>
        <taxon>Sar</taxon>
        <taxon>Stramenopiles</taxon>
        <taxon>Oomycota</taxon>
        <taxon>Peronosporomycetes</taxon>
        <taxon>Peronosporales</taxon>
        <taxon>Peronosporaceae</taxon>
        <taxon>Phytophthora</taxon>
    </lineage>
</organism>
<comment type="caution">
    <text evidence="2">The sequence shown here is derived from an EMBL/GenBank/DDBJ whole genome shotgun (WGS) entry which is preliminary data.</text>
</comment>
<protein>
    <submittedName>
        <fullName evidence="2">Uncharacterized protein</fullName>
    </submittedName>
</protein>
<keyword evidence="1" id="KW-1133">Transmembrane helix</keyword>
<keyword evidence="1" id="KW-0472">Membrane</keyword>
<feature type="transmembrane region" description="Helical" evidence="1">
    <location>
        <begin position="123"/>
        <end position="147"/>
    </location>
</feature>
<evidence type="ECO:0000256" key="1">
    <source>
        <dbReference type="SAM" id="Phobius"/>
    </source>
</evidence>
<name>A0A6G0NIZ4_9STRA</name>
<dbReference type="AlphaFoldDB" id="A0A6G0NIZ4"/>
<proteinExistence type="predicted"/>